<evidence type="ECO:0000313" key="3">
    <source>
        <dbReference type="Proteomes" id="UP001550603"/>
    </source>
</evidence>
<organism evidence="2 3">
    <name type="scientific">Streptomyces olindensis</name>
    <dbReference type="NCBI Taxonomy" id="358823"/>
    <lineage>
        <taxon>Bacteria</taxon>
        <taxon>Bacillati</taxon>
        <taxon>Actinomycetota</taxon>
        <taxon>Actinomycetes</taxon>
        <taxon>Kitasatosporales</taxon>
        <taxon>Streptomycetaceae</taxon>
        <taxon>Streptomyces</taxon>
    </lineage>
</organism>
<evidence type="ECO:0000256" key="1">
    <source>
        <dbReference type="SAM" id="Phobius"/>
    </source>
</evidence>
<keyword evidence="3" id="KW-1185">Reference proteome</keyword>
<gene>
    <name evidence="2" type="ORF">ABZ568_26650</name>
</gene>
<name>A0ABV2Y1J6_9ACTN</name>
<dbReference type="RefSeq" id="WP_359791250.1">
    <property type="nucleotide sequence ID" value="NZ_JBEYBN010000043.1"/>
</dbReference>
<keyword evidence="1" id="KW-0812">Transmembrane</keyword>
<accession>A0ABV2Y1J6</accession>
<feature type="transmembrane region" description="Helical" evidence="1">
    <location>
        <begin position="34"/>
        <end position="55"/>
    </location>
</feature>
<sequence length="173" mass="18259">MGEKLRFIGGLLEEDEQPAAAPPPARRGNRVRNALLASLGLAASAALLLTLWAPWSSPEETEAKPDQSGIVACSKLIVTGTVSGTEAAGDEKVRIRLNVEKYLKPSTGPEKAEFLVPQEDGAAYKTGARVLVSVSRFDGEVPLLFTGGEIGPTWEWMEAEASNPDAPACSGRG</sequence>
<comment type="caution">
    <text evidence="2">The sequence shown here is derived from an EMBL/GenBank/DDBJ whole genome shotgun (WGS) entry which is preliminary data.</text>
</comment>
<evidence type="ECO:0000313" key="2">
    <source>
        <dbReference type="EMBL" id="MEU2269917.1"/>
    </source>
</evidence>
<proteinExistence type="predicted"/>
<dbReference type="Proteomes" id="UP001550603">
    <property type="component" value="Unassembled WGS sequence"/>
</dbReference>
<keyword evidence="1" id="KW-0472">Membrane</keyword>
<keyword evidence="1" id="KW-1133">Transmembrane helix</keyword>
<evidence type="ECO:0008006" key="4">
    <source>
        <dbReference type="Google" id="ProtNLM"/>
    </source>
</evidence>
<dbReference type="EMBL" id="JBEYBN010000043">
    <property type="protein sequence ID" value="MEU2269917.1"/>
    <property type="molecule type" value="Genomic_DNA"/>
</dbReference>
<reference evidence="2 3" key="1">
    <citation type="submission" date="2024-06" db="EMBL/GenBank/DDBJ databases">
        <title>The Natural Products Discovery Center: Release of the First 8490 Sequenced Strains for Exploring Actinobacteria Biosynthetic Diversity.</title>
        <authorList>
            <person name="Kalkreuter E."/>
            <person name="Kautsar S.A."/>
            <person name="Yang D."/>
            <person name="Bader C.D."/>
            <person name="Teijaro C.N."/>
            <person name="Fluegel L."/>
            <person name="Davis C.M."/>
            <person name="Simpson J.R."/>
            <person name="Lauterbach L."/>
            <person name="Steele A.D."/>
            <person name="Gui C."/>
            <person name="Meng S."/>
            <person name="Li G."/>
            <person name="Viehrig K."/>
            <person name="Ye F."/>
            <person name="Su P."/>
            <person name="Kiefer A.F."/>
            <person name="Nichols A."/>
            <person name="Cepeda A.J."/>
            <person name="Yan W."/>
            <person name="Fan B."/>
            <person name="Jiang Y."/>
            <person name="Adhikari A."/>
            <person name="Zheng C.-J."/>
            <person name="Schuster L."/>
            <person name="Cowan T.M."/>
            <person name="Smanski M.J."/>
            <person name="Chevrette M.G."/>
            <person name="De Carvalho L.P.S."/>
            <person name="Shen B."/>
        </authorList>
    </citation>
    <scope>NUCLEOTIDE SEQUENCE [LARGE SCALE GENOMIC DNA]</scope>
    <source>
        <strain evidence="2 3">NPDC019583</strain>
    </source>
</reference>
<protein>
    <recommendedName>
        <fullName evidence="4">DUF4131 domain-containing protein</fullName>
    </recommendedName>
</protein>